<feature type="transmembrane region" description="Helical" evidence="6">
    <location>
        <begin position="87"/>
        <end position="107"/>
    </location>
</feature>
<reference evidence="7" key="1">
    <citation type="submission" date="2020-03" db="EMBL/GenBank/DDBJ databases">
        <title>Draft sequencing of Paenibacilllus sp. S3N08.</title>
        <authorList>
            <person name="Kim D.-U."/>
        </authorList>
    </citation>
    <scope>NUCLEOTIDE SEQUENCE</scope>
    <source>
        <strain evidence="7">S3N08</strain>
    </source>
</reference>
<dbReference type="InterPro" id="IPR019108">
    <property type="entry name" value="Caa3_assmbl_CtaG-rel"/>
</dbReference>
<dbReference type="RefSeq" id="WP_166144377.1">
    <property type="nucleotide sequence ID" value="NZ_JAAOIW010000001.1"/>
</dbReference>
<protein>
    <recommendedName>
        <fullName evidence="9">Cytochrome c oxidase assembly factor CtaG</fullName>
    </recommendedName>
</protein>
<evidence type="ECO:0008006" key="9">
    <source>
        <dbReference type="Google" id="ProtNLM"/>
    </source>
</evidence>
<sequence length="272" mass="31200">MGTMNNFDHASFSDLWSPGVFVIAILIAVLYFYKLRKYESQVNNTGSIPMRQKTCFIAGLGVFYLAQGSPLNFLSHHYLFSAHMMQQSLILFVMPPLILFGLPAGLIKGMLDVPWMKKILPIALHPILAVVVFNSLLSFYHFPFIYDWLMSDRAMVFGTLYHFILILSAFQMWWVIICPLPELDRLSELLKSTYIVINGLLLYPACALIIFANDLIYKTYAHAPQITELLNSMEDQQLGGVIMKIMQEGVFAVLLAILFKRWYRRENVEEAI</sequence>
<keyword evidence="4 6" id="KW-1133">Transmembrane helix</keyword>
<gene>
    <name evidence="7" type="ORF">G9U52_00125</name>
</gene>
<evidence type="ECO:0000256" key="5">
    <source>
        <dbReference type="ARBA" id="ARBA00023136"/>
    </source>
</evidence>
<evidence type="ECO:0000256" key="2">
    <source>
        <dbReference type="ARBA" id="ARBA00022475"/>
    </source>
</evidence>
<dbReference type="Proteomes" id="UP001165962">
    <property type="component" value="Unassembled WGS sequence"/>
</dbReference>
<keyword evidence="2" id="KW-1003">Cell membrane</keyword>
<comment type="subcellular location">
    <subcellularLocation>
        <location evidence="1">Cell membrane</location>
        <topology evidence="1">Multi-pass membrane protein</topology>
    </subcellularLocation>
</comment>
<evidence type="ECO:0000256" key="3">
    <source>
        <dbReference type="ARBA" id="ARBA00022692"/>
    </source>
</evidence>
<feature type="transmembrane region" description="Helical" evidence="6">
    <location>
        <begin position="54"/>
        <end position="75"/>
    </location>
</feature>
<proteinExistence type="predicted"/>
<accession>A0ABX0J0B9</accession>
<evidence type="ECO:0000313" key="7">
    <source>
        <dbReference type="EMBL" id="NHN28228.1"/>
    </source>
</evidence>
<feature type="transmembrane region" description="Helical" evidence="6">
    <location>
        <begin position="119"/>
        <end position="140"/>
    </location>
</feature>
<keyword evidence="5 6" id="KW-0472">Membrane</keyword>
<name>A0ABX0J0B9_9BACL</name>
<dbReference type="Pfam" id="PF09678">
    <property type="entry name" value="Caa3_CtaG"/>
    <property type="match status" value="1"/>
</dbReference>
<keyword evidence="8" id="KW-1185">Reference proteome</keyword>
<keyword evidence="3 6" id="KW-0812">Transmembrane</keyword>
<feature type="transmembrane region" description="Helical" evidence="6">
    <location>
        <begin position="160"/>
        <end position="180"/>
    </location>
</feature>
<feature type="transmembrane region" description="Helical" evidence="6">
    <location>
        <begin position="192"/>
        <end position="212"/>
    </location>
</feature>
<evidence type="ECO:0000256" key="1">
    <source>
        <dbReference type="ARBA" id="ARBA00004651"/>
    </source>
</evidence>
<feature type="transmembrane region" description="Helical" evidence="6">
    <location>
        <begin position="238"/>
        <end position="259"/>
    </location>
</feature>
<evidence type="ECO:0000256" key="6">
    <source>
        <dbReference type="SAM" id="Phobius"/>
    </source>
</evidence>
<evidence type="ECO:0000256" key="4">
    <source>
        <dbReference type="ARBA" id="ARBA00022989"/>
    </source>
</evidence>
<organism evidence="7 8">
    <name type="scientific">Paenibacillus agricola</name>
    <dbReference type="NCBI Taxonomy" id="2716264"/>
    <lineage>
        <taxon>Bacteria</taxon>
        <taxon>Bacillati</taxon>
        <taxon>Bacillota</taxon>
        <taxon>Bacilli</taxon>
        <taxon>Bacillales</taxon>
        <taxon>Paenibacillaceae</taxon>
        <taxon>Paenibacillus</taxon>
    </lineage>
</organism>
<evidence type="ECO:0000313" key="8">
    <source>
        <dbReference type="Proteomes" id="UP001165962"/>
    </source>
</evidence>
<feature type="transmembrane region" description="Helical" evidence="6">
    <location>
        <begin position="15"/>
        <end position="33"/>
    </location>
</feature>
<comment type="caution">
    <text evidence="7">The sequence shown here is derived from an EMBL/GenBank/DDBJ whole genome shotgun (WGS) entry which is preliminary data.</text>
</comment>
<dbReference type="EMBL" id="JAAOIW010000001">
    <property type="protein sequence ID" value="NHN28228.1"/>
    <property type="molecule type" value="Genomic_DNA"/>
</dbReference>